<accession>A0A7R9AKB1</accession>
<evidence type="ECO:0000313" key="2">
    <source>
        <dbReference type="EMBL" id="CAD7255454.1"/>
    </source>
</evidence>
<feature type="non-terminal residue" evidence="2">
    <location>
        <position position="187"/>
    </location>
</feature>
<gene>
    <name evidence="2" type="ORF">DSTB1V02_LOCUS15199</name>
</gene>
<protein>
    <submittedName>
        <fullName evidence="2">Uncharacterized protein</fullName>
    </submittedName>
</protein>
<feature type="compositionally biased region" description="Basic and acidic residues" evidence="1">
    <location>
        <begin position="135"/>
        <end position="144"/>
    </location>
</feature>
<dbReference type="AlphaFoldDB" id="A0A7R9AKB1"/>
<feature type="non-terminal residue" evidence="2">
    <location>
        <position position="1"/>
    </location>
</feature>
<dbReference type="Proteomes" id="UP000677054">
    <property type="component" value="Unassembled WGS sequence"/>
</dbReference>
<feature type="compositionally biased region" description="Polar residues" evidence="1">
    <location>
        <begin position="145"/>
        <end position="162"/>
    </location>
</feature>
<evidence type="ECO:0000256" key="1">
    <source>
        <dbReference type="SAM" id="MobiDB-lite"/>
    </source>
</evidence>
<feature type="compositionally biased region" description="Polar residues" evidence="1">
    <location>
        <begin position="63"/>
        <end position="73"/>
    </location>
</feature>
<proteinExistence type="predicted"/>
<evidence type="ECO:0000313" key="3">
    <source>
        <dbReference type="Proteomes" id="UP000677054"/>
    </source>
</evidence>
<dbReference type="EMBL" id="LR927239">
    <property type="protein sequence ID" value="CAD7255454.1"/>
    <property type="molecule type" value="Genomic_DNA"/>
</dbReference>
<reference evidence="2" key="1">
    <citation type="submission" date="2020-11" db="EMBL/GenBank/DDBJ databases">
        <authorList>
            <person name="Tran Van P."/>
        </authorList>
    </citation>
    <scope>NUCLEOTIDE SEQUENCE</scope>
</reference>
<name>A0A7R9AKB1_9CRUS</name>
<feature type="region of interest" description="Disordered" evidence="1">
    <location>
        <begin position="1"/>
        <end position="169"/>
    </location>
</feature>
<organism evidence="2">
    <name type="scientific">Darwinula stevensoni</name>
    <dbReference type="NCBI Taxonomy" id="69355"/>
    <lineage>
        <taxon>Eukaryota</taxon>
        <taxon>Metazoa</taxon>
        <taxon>Ecdysozoa</taxon>
        <taxon>Arthropoda</taxon>
        <taxon>Crustacea</taxon>
        <taxon>Oligostraca</taxon>
        <taxon>Ostracoda</taxon>
        <taxon>Podocopa</taxon>
        <taxon>Podocopida</taxon>
        <taxon>Darwinulocopina</taxon>
        <taxon>Darwinuloidea</taxon>
        <taxon>Darwinulidae</taxon>
        <taxon>Darwinula</taxon>
    </lineage>
</organism>
<keyword evidence="3" id="KW-1185">Reference proteome</keyword>
<dbReference type="EMBL" id="CAJPEV010027721">
    <property type="protein sequence ID" value="CAG0908866.1"/>
    <property type="molecule type" value="Genomic_DNA"/>
</dbReference>
<sequence length="187" mass="20692">GVCVEVTQLDTNNAGTEVESRYASSASRDAPGTSGIQTNEEQHLNNGLGEEGAKQKVIAENLQKASDMNQETQTRQERGKKRRTISRSSREHRNMEQGTPERGPCEASRNDSDNSSSGVSLLFPTSPPQPSHRSSTVEEIHSPRNEPSPTDSESLTGFSTATRMPYSKEEDRKILNYIVENREWGEV</sequence>